<keyword evidence="2 5" id="KW-0812">Transmembrane</keyword>
<name>A0A6N3GTE4_9ENTR</name>
<dbReference type="OrthoDB" id="6631743at2"/>
<keyword evidence="3 5" id="KW-1133">Transmembrane helix</keyword>
<dbReference type="AlphaFoldDB" id="A0A6N3GTE4"/>
<feature type="transmembrane region" description="Helical" evidence="5">
    <location>
        <begin position="134"/>
        <end position="154"/>
    </location>
</feature>
<comment type="subcellular location">
    <subcellularLocation>
        <location evidence="1">Membrane</location>
        <topology evidence="1">Multi-pass membrane protein</topology>
    </subcellularLocation>
</comment>
<feature type="transmembrane region" description="Helical" evidence="5">
    <location>
        <begin position="208"/>
        <end position="227"/>
    </location>
</feature>
<evidence type="ECO:0000313" key="6">
    <source>
        <dbReference type="EMBL" id="VYU67756.1"/>
    </source>
</evidence>
<evidence type="ECO:0000256" key="5">
    <source>
        <dbReference type="SAM" id="Phobius"/>
    </source>
</evidence>
<feature type="transmembrane region" description="Helical" evidence="5">
    <location>
        <begin position="80"/>
        <end position="102"/>
    </location>
</feature>
<dbReference type="GO" id="GO:0016020">
    <property type="term" value="C:membrane"/>
    <property type="evidence" value="ECO:0007669"/>
    <property type="project" value="UniProtKB-SubCell"/>
</dbReference>
<proteinExistence type="predicted"/>
<evidence type="ECO:0000256" key="3">
    <source>
        <dbReference type="ARBA" id="ARBA00022989"/>
    </source>
</evidence>
<dbReference type="Pfam" id="PF01027">
    <property type="entry name" value="Bax1-I"/>
    <property type="match status" value="1"/>
</dbReference>
<dbReference type="InterPro" id="IPR006214">
    <property type="entry name" value="Bax_inhibitor_1-related"/>
</dbReference>
<dbReference type="EMBL" id="CACRTZ010000033">
    <property type="protein sequence ID" value="VYU67756.1"/>
    <property type="molecule type" value="Genomic_DNA"/>
</dbReference>
<feature type="transmembrane region" description="Helical" evidence="5">
    <location>
        <begin position="48"/>
        <end position="73"/>
    </location>
</feature>
<dbReference type="RefSeq" id="WP_044178286.1">
    <property type="nucleotide sequence ID" value="NZ_CABKSF010000001.1"/>
</dbReference>
<feature type="transmembrane region" description="Helical" evidence="5">
    <location>
        <begin position="160"/>
        <end position="177"/>
    </location>
</feature>
<gene>
    <name evidence="6" type="primary">ybhL_1</name>
    <name evidence="6" type="ORF">EMLFYP7_03427</name>
</gene>
<organism evidence="6">
    <name type="scientific">Phytobacter massiliensis</name>
    <dbReference type="NCBI Taxonomy" id="1485952"/>
    <lineage>
        <taxon>Bacteria</taxon>
        <taxon>Pseudomonadati</taxon>
        <taxon>Pseudomonadota</taxon>
        <taxon>Gammaproteobacteria</taxon>
        <taxon>Enterobacterales</taxon>
        <taxon>Enterobacteriaceae</taxon>
        <taxon>Phytobacter</taxon>
    </lineage>
</organism>
<evidence type="ECO:0000256" key="4">
    <source>
        <dbReference type="ARBA" id="ARBA00023136"/>
    </source>
</evidence>
<keyword evidence="4 5" id="KW-0472">Membrane</keyword>
<feature type="transmembrane region" description="Helical" evidence="5">
    <location>
        <begin position="21"/>
        <end position="42"/>
    </location>
</feature>
<accession>A0A6N3GTE4</accession>
<evidence type="ECO:0000256" key="1">
    <source>
        <dbReference type="ARBA" id="ARBA00004141"/>
    </source>
</evidence>
<feature type="transmembrane region" description="Helical" evidence="5">
    <location>
        <begin position="108"/>
        <end position="127"/>
    </location>
</feature>
<reference evidence="6" key="1">
    <citation type="submission" date="2019-11" db="EMBL/GenBank/DDBJ databases">
        <authorList>
            <person name="Feng L."/>
        </authorList>
    </citation>
    <scope>NUCLEOTIDE SEQUENCE</scope>
    <source>
        <strain evidence="6">EMassiliensisLFYP7</strain>
    </source>
</reference>
<protein>
    <submittedName>
        <fullName evidence="6">Inner membrane protein YbhL</fullName>
    </submittedName>
</protein>
<evidence type="ECO:0000256" key="2">
    <source>
        <dbReference type="ARBA" id="ARBA00022692"/>
    </source>
</evidence>
<sequence>MKPFGWLSPPQIKPTELMVNVCLWLAAGMALGIGVAWLALHIPVVREWFAPGPVIAVLMIILFGGGIILHTLFERYSTPVALCLLIVLNLLTGWLLTCIFSWPGAALILGVTSGMFLVSAVIAHYAGSRIGGGGYYLLMVLAGLGLTVLVSIALHSGPPEWVGCVVMVLLFGLTAAGNSSRLRLSARELYMQEFTTVQACAIHGALRVWLNIVNLVFELLRLVIYIIDSFRFR</sequence>